<gene>
    <name evidence="3" type="ORF">TM5383_03090</name>
</gene>
<dbReference type="InterPro" id="IPR039523">
    <property type="entry name" value="RimK-rel_E_lig_ATP-grasp"/>
</dbReference>
<keyword evidence="1" id="KW-1133">Transmembrane helix</keyword>
<feature type="transmembrane region" description="Helical" evidence="1">
    <location>
        <begin position="55"/>
        <end position="77"/>
    </location>
</feature>
<organism evidence="3 4">
    <name type="scientific">Thalassovita mediterranea</name>
    <dbReference type="NCBI Taxonomy" id="340021"/>
    <lineage>
        <taxon>Bacteria</taxon>
        <taxon>Pseudomonadati</taxon>
        <taxon>Pseudomonadota</taxon>
        <taxon>Alphaproteobacteria</taxon>
        <taxon>Rhodobacterales</taxon>
        <taxon>Roseobacteraceae</taxon>
        <taxon>Thalassovita</taxon>
    </lineage>
</organism>
<evidence type="ECO:0000259" key="2">
    <source>
        <dbReference type="Pfam" id="PF14397"/>
    </source>
</evidence>
<dbReference type="STRING" id="340021.TM5383_03090"/>
<protein>
    <recommendedName>
        <fullName evidence="2">Alpha-L-glutamate ligase-related protein ATP-grasp domain-containing protein</fullName>
    </recommendedName>
</protein>
<keyword evidence="1" id="KW-0812">Transmembrane</keyword>
<keyword evidence="4" id="KW-1185">Reference proteome</keyword>
<reference evidence="3 4" key="1">
    <citation type="submission" date="2015-09" db="EMBL/GenBank/DDBJ databases">
        <authorList>
            <consortium name="Swine Surveillance"/>
        </authorList>
    </citation>
    <scope>NUCLEOTIDE SEQUENCE [LARGE SCALE GENOMIC DNA]</scope>
    <source>
        <strain evidence="3 4">CECT 8383</strain>
    </source>
</reference>
<dbReference type="AlphaFoldDB" id="A0A0P1GT59"/>
<dbReference type="OrthoDB" id="8736147at2"/>
<name>A0A0P1GT59_9RHOB</name>
<dbReference type="Pfam" id="PF14397">
    <property type="entry name" value="ATPgrasp_ST"/>
    <property type="match status" value="1"/>
</dbReference>
<keyword evidence="1" id="KW-0472">Membrane</keyword>
<evidence type="ECO:0000256" key="1">
    <source>
        <dbReference type="SAM" id="Phobius"/>
    </source>
</evidence>
<feature type="domain" description="Alpha-L-glutamate ligase-related protein ATP-grasp" evidence="2">
    <location>
        <begin position="135"/>
        <end position="393"/>
    </location>
</feature>
<dbReference type="EMBL" id="CYSF01000018">
    <property type="protein sequence ID" value="CUH85847.1"/>
    <property type="molecule type" value="Genomic_DNA"/>
</dbReference>
<evidence type="ECO:0000313" key="4">
    <source>
        <dbReference type="Proteomes" id="UP000051681"/>
    </source>
</evidence>
<dbReference type="RefSeq" id="WP_058319908.1">
    <property type="nucleotide sequence ID" value="NZ_CYSF01000018.1"/>
</dbReference>
<dbReference type="Proteomes" id="UP000051681">
    <property type="component" value="Unassembled WGS sequence"/>
</dbReference>
<accession>A0A0P1GT59</accession>
<proteinExistence type="predicted"/>
<sequence length="417" mass="46822">MAGFIETLKAEHFEYRCPVTLPLFSFACGDDAVSQVHRHALNLRRAGKRGRGLKVAFLTVLWPLAALVIAVQSAIIIDRKKHDLPLSRWRLGILFWAMMVRHNINVESTLRFKLWRPKNRRRVTEFIQHVEIIKLTPWLYRDRDVREIDSKVAFAELCQRHGLPHIEILMRITAGTIEQSVETLPRQDLFSKFDGWWGGSGGLIWIYDAAQDMWDAGQGPLDEASLRDHLRHLSATAARSDTLIVQSLLRNAVEMAPYSSGALCTMRVVTTKFPDQSAQLLRGSLRMPVGAMTVDNFGAGGLGARIMNDGRLSNAGEKFAGRRTHDSHPDTGARITGATLPFWDEVRTLALTAHDCATDIYSVGWDIAWTQNGPVIVEGNVVWGEDLLQMPDCEPLGVEYCEFYLSAKEASEHSFDS</sequence>
<evidence type="ECO:0000313" key="3">
    <source>
        <dbReference type="EMBL" id="CUH85847.1"/>
    </source>
</evidence>